<dbReference type="EMBL" id="JBHULB010000007">
    <property type="protein sequence ID" value="MFD2586502.1"/>
    <property type="molecule type" value="Genomic_DNA"/>
</dbReference>
<name>A0ABW5MTS9_9FLAO</name>
<keyword evidence="3" id="KW-1185">Reference proteome</keyword>
<feature type="transmembrane region" description="Helical" evidence="1">
    <location>
        <begin position="51"/>
        <end position="71"/>
    </location>
</feature>
<comment type="caution">
    <text evidence="2">The sequence shown here is derived from an EMBL/GenBank/DDBJ whole genome shotgun (WGS) entry which is preliminary data.</text>
</comment>
<keyword evidence="1" id="KW-0472">Membrane</keyword>
<keyword evidence="1" id="KW-0812">Transmembrane</keyword>
<feature type="transmembrane region" description="Helical" evidence="1">
    <location>
        <begin position="23"/>
        <end position="45"/>
    </location>
</feature>
<proteinExistence type="predicted"/>
<reference evidence="3" key="1">
    <citation type="journal article" date="2019" name="Int. J. Syst. Evol. Microbiol.">
        <title>The Global Catalogue of Microorganisms (GCM) 10K type strain sequencing project: providing services to taxonomists for standard genome sequencing and annotation.</title>
        <authorList>
            <consortium name="The Broad Institute Genomics Platform"/>
            <consortium name="The Broad Institute Genome Sequencing Center for Infectious Disease"/>
            <person name="Wu L."/>
            <person name="Ma J."/>
        </authorList>
    </citation>
    <scope>NUCLEOTIDE SEQUENCE [LARGE SCALE GENOMIC DNA]</scope>
    <source>
        <strain evidence="3">KCTC 52368</strain>
    </source>
</reference>
<sequence>MLFKLPITQKLTQTKEASKSHDILYPIYYTLMGLIFGGVLLLSAINNFLFFGWLAISMAIIFGLMTIHLIGEQQTKKFKS</sequence>
<gene>
    <name evidence="2" type="ORF">ACFSQJ_06150</name>
</gene>
<accession>A0ABW5MTS9</accession>
<dbReference type="RefSeq" id="WP_377766078.1">
    <property type="nucleotide sequence ID" value="NZ_JBHULB010000007.1"/>
</dbReference>
<dbReference type="Proteomes" id="UP001597526">
    <property type="component" value="Unassembled WGS sequence"/>
</dbReference>
<keyword evidence="1" id="KW-1133">Transmembrane helix</keyword>
<evidence type="ECO:0000313" key="3">
    <source>
        <dbReference type="Proteomes" id="UP001597526"/>
    </source>
</evidence>
<evidence type="ECO:0000313" key="2">
    <source>
        <dbReference type="EMBL" id="MFD2586502.1"/>
    </source>
</evidence>
<evidence type="ECO:0000256" key="1">
    <source>
        <dbReference type="SAM" id="Phobius"/>
    </source>
</evidence>
<protein>
    <submittedName>
        <fullName evidence="2">Uncharacterized protein</fullName>
    </submittedName>
</protein>
<organism evidence="2 3">
    <name type="scientific">Croceitalea marina</name>
    <dbReference type="NCBI Taxonomy" id="1775166"/>
    <lineage>
        <taxon>Bacteria</taxon>
        <taxon>Pseudomonadati</taxon>
        <taxon>Bacteroidota</taxon>
        <taxon>Flavobacteriia</taxon>
        <taxon>Flavobacteriales</taxon>
        <taxon>Flavobacteriaceae</taxon>
        <taxon>Croceitalea</taxon>
    </lineage>
</organism>